<proteinExistence type="predicted"/>
<evidence type="ECO:0000313" key="2">
    <source>
        <dbReference type="Proteomes" id="UP000194733"/>
    </source>
</evidence>
<dbReference type="InterPro" id="IPR025935">
    <property type="entry name" value="AbiH"/>
</dbReference>
<name>A0A9Q5X2P1_BACTU</name>
<dbReference type="Proteomes" id="UP000194733">
    <property type="component" value="Unassembled WGS sequence"/>
</dbReference>
<dbReference type="EMBL" id="NFCY01000029">
    <property type="protein sequence ID" value="OTX42647.1"/>
    <property type="molecule type" value="Genomic_DNA"/>
</dbReference>
<dbReference type="RefSeq" id="WP_065212492.1">
    <property type="nucleotide sequence ID" value="NZ_NFCY01000029.1"/>
</dbReference>
<organism evidence="1 2">
    <name type="scientific">Bacillus thuringiensis serovar sooncheon</name>
    <dbReference type="NCBI Taxonomy" id="180891"/>
    <lineage>
        <taxon>Bacteria</taxon>
        <taxon>Bacillati</taxon>
        <taxon>Bacillota</taxon>
        <taxon>Bacilli</taxon>
        <taxon>Bacillales</taxon>
        <taxon>Bacillaceae</taxon>
        <taxon>Bacillus</taxon>
        <taxon>Bacillus cereus group</taxon>
    </lineage>
</organism>
<evidence type="ECO:0000313" key="1">
    <source>
        <dbReference type="EMBL" id="OTX42647.1"/>
    </source>
</evidence>
<accession>A0A9Q5X2P1</accession>
<gene>
    <name evidence="1" type="ORF">BK724_25105</name>
</gene>
<sequence>MTNLFVIGNGFDLAHGLKTSYEDFKLYLMEQVADIVEYELVVPEGTEYPDGDIVYNTSEVISMLLFLINEAELASKYTSKEGKDFIGFEIETKWMDVETSLGNLDFDMVFDNISETEDDEWAVAANNSALADNLIKPVSMLLEYFTEWINLITVHAIKPKVDFNKRIHKKDQFLTFNYTETLEVVYKIKQENICHIHGKQNQSIILGHGKRDNYTETISNIGSADGLNEIHNILRKDTDKCLRDNFKFFENLSNCNVSKIYSYGFSFNDVDAVYLREICEKIDTEKVTWYFNDYNLSEVHQNVLEEELRSYGFQGNYGTYSVNL</sequence>
<dbReference type="Pfam" id="PF14253">
    <property type="entry name" value="AbiH"/>
    <property type="match status" value="1"/>
</dbReference>
<reference evidence="1 2" key="1">
    <citation type="submission" date="2016-10" db="EMBL/GenBank/DDBJ databases">
        <title>Comparative genomics of Bacillus thuringiensis reveals a path to pathogens against multiple invertebrate hosts.</title>
        <authorList>
            <person name="Zheng J."/>
            <person name="Gao Q."/>
            <person name="Liu H."/>
            <person name="Peng D."/>
            <person name="Ruan L."/>
            <person name="Sun M."/>
        </authorList>
    </citation>
    <scope>NUCLEOTIDE SEQUENCE [LARGE SCALE GENOMIC DNA]</scope>
    <source>
        <strain evidence="1">BGSC 4BB1</strain>
    </source>
</reference>
<comment type="caution">
    <text evidence="1">The sequence shown here is derived from an EMBL/GenBank/DDBJ whole genome shotgun (WGS) entry which is preliminary data.</text>
</comment>
<dbReference type="AlphaFoldDB" id="A0A9Q5X2P1"/>
<protein>
    <submittedName>
        <fullName evidence="1">Uncharacterized protein</fullName>
    </submittedName>
</protein>